<name>A0ABR9UYZ9_9CHRO</name>
<keyword evidence="3" id="KW-1185">Reference proteome</keyword>
<keyword evidence="1" id="KW-0472">Membrane</keyword>
<sequence length="128" mass="14536">MASQKALYEEASNQKTLDETNLILEKHEERLIDRETINLANPPEFAASVLSVYLAIAAGALIVFGILHKRVQSHMTTELLSHLNRVPCMHCHFFSTNPYLRCALNPVTVLTQEATDCSDYRRRNSKLH</sequence>
<evidence type="ECO:0000313" key="3">
    <source>
        <dbReference type="Proteomes" id="UP000651156"/>
    </source>
</evidence>
<dbReference type="EMBL" id="JADEWN010000100">
    <property type="protein sequence ID" value="MBE9193511.1"/>
    <property type="molecule type" value="Genomic_DNA"/>
</dbReference>
<dbReference type="Proteomes" id="UP000651156">
    <property type="component" value="Unassembled WGS sequence"/>
</dbReference>
<reference evidence="2 3" key="1">
    <citation type="submission" date="2020-10" db="EMBL/GenBank/DDBJ databases">
        <authorList>
            <person name="Castelo-Branco R."/>
            <person name="Eusebio N."/>
            <person name="Adriana R."/>
            <person name="Vieira A."/>
            <person name="Brugerolle De Fraissinette N."/>
            <person name="Rezende De Castro R."/>
            <person name="Schneider M.P."/>
            <person name="Vasconcelos V."/>
            <person name="Leao P.N."/>
        </authorList>
    </citation>
    <scope>NUCLEOTIDE SEQUENCE [LARGE SCALE GENOMIC DNA]</scope>
    <source>
        <strain evidence="2 3">LEGE 06123</strain>
    </source>
</reference>
<keyword evidence="1" id="KW-1133">Transmembrane helix</keyword>
<gene>
    <name evidence="2" type="ORF">IQ230_24880</name>
</gene>
<evidence type="ECO:0000256" key="1">
    <source>
        <dbReference type="SAM" id="Phobius"/>
    </source>
</evidence>
<evidence type="ECO:0000313" key="2">
    <source>
        <dbReference type="EMBL" id="MBE9193511.1"/>
    </source>
</evidence>
<keyword evidence="1" id="KW-0812">Transmembrane</keyword>
<proteinExistence type="predicted"/>
<organism evidence="2 3">
    <name type="scientific">Gloeocapsopsis crepidinum LEGE 06123</name>
    <dbReference type="NCBI Taxonomy" id="588587"/>
    <lineage>
        <taxon>Bacteria</taxon>
        <taxon>Bacillati</taxon>
        <taxon>Cyanobacteriota</taxon>
        <taxon>Cyanophyceae</taxon>
        <taxon>Oscillatoriophycideae</taxon>
        <taxon>Chroococcales</taxon>
        <taxon>Chroococcaceae</taxon>
        <taxon>Gloeocapsopsis</taxon>
    </lineage>
</organism>
<feature type="transmembrane region" description="Helical" evidence="1">
    <location>
        <begin position="45"/>
        <end position="67"/>
    </location>
</feature>
<protein>
    <submittedName>
        <fullName evidence="2">Uncharacterized protein</fullName>
    </submittedName>
</protein>
<accession>A0ABR9UYZ9</accession>
<comment type="caution">
    <text evidence="2">The sequence shown here is derived from an EMBL/GenBank/DDBJ whole genome shotgun (WGS) entry which is preliminary data.</text>
</comment>